<dbReference type="Proteomes" id="UP000093173">
    <property type="component" value="Unassembled WGS sequence"/>
</dbReference>
<dbReference type="GO" id="GO:1990904">
    <property type="term" value="C:ribonucleoprotein complex"/>
    <property type="evidence" value="ECO:0007669"/>
    <property type="project" value="UniProtKB-KW"/>
</dbReference>
<comment type="subunit">
    <text evidence="2 5">Part of the 50S ribosomal subunit.</text>
</comment>
<dbReference type="NCBIfam" id="TIGR00105">
    <property type="entry name" value="L31"/>
    <property type="match status" value="1"/>
</dbReference>
<sequence length="90" mass="10189">MKPGIHPSYRTVVFHDTSVDKYFLVGSTLETTRTIDWEDGQTYPYMTIEVSSDSHPFYTGKQRVVHTEGRVANFSRKFGNLGGLKSGDDK</sequence>
<dbReference type="SUPFAM" id="SSF143800">
    <property type="entry name" value="L28p-like"/>
    <property type="match status" value="1"/>
</dbReference>
<evidence type="ECO:0000256" key="4">
    <source>
        <dbReference type="ARBA" id="ARBA00023274"/>
    </source>
</evidence>
<evidence type="ECO:0000313" key="7">
    <source>
        <dbReference type="Proteomes" id="UP000093173"/>
    </source>
</evidence>
<name>A0A1B9R1M0_9VIBR</name>
<dbReference type="InterPro" id="IPR002150">
    <property type="entry name" value="Ribosomal_bL31"/>
</dbReference>
<keyword evidence="4 5" id="KW-0687">Ribonucleoprotein</keyword>
<reference evidence="7" key="1">
    <citation type="submission" date="2016-06" db="EMBL/GenBank/DDBJ databases">
        <authorList>
            <person name="Hehemann J.-H."/>
            <person name="Arevalo P."/>
            <person name="Datta M.S."/>
            <person name="Polz M.F."/>
        </authorList>
    </citation>
    <scope>NUCLEOTIDE SEQUENCE [LARGE SCALE GENOMIC DNA]</scope>
    <source>
        <strain evidence="7">9CSC122</strain>
    </source>
</reference>
<dbReference type="InterPro" id="IPR042105">
    <property type="entry name" value="Ribosomal_bL31_sf"/>
</dbReference>
<dbReference type="PANTHER" id="PTHR33280:SF1">
    <property type="entry name" value="LARGE RIBOSOMAL SUBUNIT PROTEIN BL31C"/>
    <property type="match status" value="1"/>
</dbReference>
<keyword evidence="7" id="KW-1185">Reference proteome</keyword>
<evidence type="ECO:0000256" key="5">
    <source>
        <dbReference type="HAMAP-Rule" id="MF_00502"/>
    </source>
</evidence>
<comment type="similarity">
    <text evidence="1 5">Belongs to the bacterial ribosomal protein bL31 family. Type B subfamily.</text>
</comment>
<dbReference type="Gene3D" id="4.10.830.30">
    <property type="entry name" value="Ribosomal protein L31"/>
    <property type="match status" value="1"/>
</dbReference>
<dbReference type="PROSITE" id="PS01143">
    <property type="entry name" value="RIBOSOMAL_L31"/>
    <property type="match status" value="1"/>
</dbReference>
<evidence type="ECO:0000256" key="3">
    <source>
        <dbReference type="ARBA" id="ARBA00022980"/>
    </source>
</evidence>
<dbReference type="RefSeq" id="WP_017036443.1">
    <property type="nucleotide sequence ID" value="NZ_JBNGCH010000305.1"/>
</dbReference>
<organism evidence="6 7">
    <name type="scientific">Vibrio genomosp. F10</name>
    <dbReference type="NCBI Taxonomy" id="723171"/>
    <lineage>
        <taxon>Bacteria</taxon>
        <taxon>Pseudomonadati</taxon>
        <taxon>Pseudomonadota</taxon>
        <taxon>Gammaproteobacteria</taxon>
        <taxon>Vibrionales</taxon>
        <taxon>Vibrionaceae</taxon>
        <taxon>Vibrio</taxon>
    </lineage>
</organism>
<evidence type="ECO:0000256" key="1">
    <source>
        <dbReference type="ARBA" id="ARBA00008196"/>
    </source>
</evidence>
<dbReference type="InterPro" id="IPR034704">
    <property type="entry name" value="Ribosomal_bL28/bL31-like_sf"/>
</dbReference>
<dbReference type="HAMAP" id="MF_00502">
    <property type="entry name" value="Ribosomal_bL31_2"/>
    <property type="match status" value="1"/>
</dbReference>
<dbReference type="GO" id="GO:0005840">
    <property type="term" value="C:ribosome"/>
    <property type="evidence" value="ECO:0007669"/>
    <property type="project" value="UniProtKB-KW"/>
</dbReference>
<dbReference type="GO" id="GO:0003735">
    <property type="term" value="F:structural constituent of ribosome"/>
    <property type="evidence" value="ECO:0007669"/>
    <property type="project" value="InterPro"/>
</dbReference>
<dbReference type="InterPro" id="IPR027493">
    <property type="entry name" value="Ribosomal_bL31_B"/>
</dbReference>
<comment type="caution">
    <text evidence="6">The sequence shown here is derived from an EMBL/GenBank/DDBJ whole genome shotgun (WGS) entry which is preliminary data.</text>
</comment>
<dbReference type="Pfam" id="PF01197">
    <property type="entry name" value="Ribosomal_L31"/>
    <property type="match status" value="1"/>
</dbReference>
<gene>
    <name evidence="5" type="primary">rpmE2</name>
    <name evidence="6" type="ORF">A6E14_05975</name>
</gene>
<dbReference type="EMBL" id="MAJZ01000305">
    <property type="protein sequence ID" value="OCH78140.1"/>
    <property type="molecule type" value="Genomic_DNA"/>
</dbReference>
<dbReference type="AlphaFoldDB" id="A0A1B9R1M0"/>
<proteinExistence type="inferred from homology"/>
<accession>A0A1B9R1M0</accession>
<evidence type="ECO:0000256" key="2">
    <source>
        <dbReference type="ARBA" id="ARBA00011838"/>
    </source>
</evidence>
<dbReference type="NCBIfam" id="NF002462">
    <property type="entry name" value="PRK01678.1"/>
    <property type="match status" value="1"/>
</dbReference>
<dbReference type="GO" id="GO:0006412">
    <property type="term" value="P:translation"/>
    <property type="evidence" value="ECO:0007669"/>
    <property type="project" value="UniProtKB-UniRule"/>
</dbReference>
<dbReference type="PRINTS" id="PR01249">
    <property type="entry name" value="RIBOSOMALL31"/>
</dbReference>
<dbReference type="PANTHER" id="PTHR33280">
    <property type="entry name" value="50S RIBOSOMAL PROTEIN L31, CHLOROPLASTIC"/>
    <property type="match status" value="1"/>
</dbReference>
<protein>
    <recommendedName>
        <fullName evidence="5">Large ribosomal subunit protein bL31B</fullName>
    </recommendedName>
</protein>
<keyword evidence="3 5" id="KW-0689">Ribosomal protein</keyword>
<evidence type="ECO:0000313" key="6">
    <source>
        <dbReference type="EMBL" id="OCH78140.1"/>
    </source>
</evidence>